<sequence length="121" mass="14254">MDGYESNRRDFLKKLGLIAGATVLSTTGMAQVEELITDKKEKYKLTPEQTKFMKMYEKWLDEFHGMAKFQKKDPDHLDNNKKLVALSEEAKTWQKELIEHMKDENFARYFMIATERVTTVI</sequence>
<dbReference type="RefSeq" id="WP_013445602.1">
    <property type="nucleotide sequence ID" value="NC_014734.1"/>
</dbReference>
<dbReference type="KEGG" id="ppn:Palpr_2097"/>
<gene>
    <name evidence="1" type="ordered locus">Palpr_2097</name>
</gene>
<organism evidence="1 2">
    <name type="scientific">Paludibacter propionicigenes (strain DSM 17365 / JCM 13257 / WB4)</name>
    <dbReference type="NCBI Taxonomy" id="694427"/>
    <lineage>
        <taxon>Bacteria</taxon>
        <taxon>Pseudomonadati</taxon>
        <taxon>Bacteroidota</taxon>
        <taxon>Bacteroidia</taxon>
        <taxon>Bacteroidales</taxon>
        <taxon>Paludibacteraceae</taxon>
        <taxon>Paludibacter</taxon>
    </lineage>
</organism>
<evidence type="ECO:0008006" key="3">
    <source>
        <dbReference type="Google" id="ProtNLM"/>
    </source>
</evidence>
<reference key="1">
    <citation type="submission" date="2010-11" db="EMBL/GenBank/DDBJ databases">
        <title>The complete genome of Paludibacter propionicigenes DSM 17365.</title>
        <authorList>
            <consortium name="US DOE Joint Genome Institute (JGI-PGF)"/>
            <person name="Lucas S."/>
            <person name="Copeland A."/>
            <person name="Lapidus A."/>
            <person name="Bruce D."/>
            <person name="Goodwin L."/>
            <person name="Pitluck S."/>
            <person name="Kyrpides N."/>
            <person name="Mavromatis K."/>
            <person name="Ivanova N."/>
            <person name="Munk A.C."/>
            <person name="Brettin T."/>
            <person name="Detter J.C."/>
            <person name="Han C."/>
            <person name="Tapia R."/>
            <person name="Land M."/>
            <person name="Hauser L."/>
            <person name="Markowitz V."/>
            <person name="Cheng J.-F."/>
            <person name="Hugenholtz P."/>
            <person name="Woyke T."/>
            <person name="Wu D."/>
            <person name="Gronow S."/>
            <person name="Wellnitz S."/>
            <person name="Brambilla E."/>
            <person name="Klenk H.-P."/>
            <person name="Eisen J.A."/>
        </authorList>
    </citation>
    <scope>NUCLEOTIDE SEQUENCE</scope>
    <source>
        <strain>WB4</strain>
    </source>
</reference>
<protein>
    <recommendedName>
        <fullName evidence="3">Twin-arginine translocation signal domain-containing protein</fullName>
    </recommendedName>
</protein>
<evidence type="ECO:0000313" key="1">
    <source>
        <dbReference type="EMBL" id="ADQ80233.1"/>
    </source>
</evidence>
<dbReference type="AlphaFoldDB" id="E4T689"/>
<evidence type="ECO:0000313" key="2">
    <source>
        <dbReference type="Proteomes" id="UP000008718"/>
    </source>
</evidence>
<dbReference type="Proteomes" id="UP000008718">
    <property type="component" value="Chromosome"/>
</dbReference>
<name>E4T689_PALPW</name>
<dbReference type="InterPro" id="IPR006311">
    <property type="entry name" value="TAT_signal"/>
</dbReference>
<dbReference type="PROSITE" id="PS51318">
    <property type="entry name" value="TAT"/>
    <property type="match status" value="1"/>
</dbReference>
<proteinExistence type="predicted"/>
<dbReference type="EMBL" id="CP002345">
    <property type="protein sequence ID" value="ADQ80233.1"/>
    <property type="molecule type" value="Genomic_DNA"/>
</dbReference>
<accession>E4T689</accession>
<dbReference type="InterPro" id="IPR019546">
    <property type="entry name" value="TAT_signal_bac_arc"/>
</dbReference>
<dbReference type="OrthoDB" id="1120557at2"/>
<dbReference type="NCBIfam" id="TIGR01409">
    <property type="entry name" value="TAT_signal_seq"/>
    <property type="match status" value="1"/>
</dbReference>
<keyword evidence="2" id="KW-1185">Reference proteome</keyword>
<dbReference type="HOGENOM" id="CLU_2045944_0_0_10"/>
<dbReference type="eggNOG" id="ENOG502ZMZB">
    <property type="taxonomic scope" value="Bacteria"/>
</dbReference>
<reference evidence="1 2" key="2">
    <citation type="journal article" date="2011" name="Stand. Genomic Sci.">
        <title>Complete genome sequence of Paludibacter propionicigenes type strain (WB4).</title>
        <authorList>
            <person name="Gronow S."/>
            <person name="Munk C."/>
            <person name="Lapidus A."/>
            <person name="Nolan M."/>
            <person name="Lucas S."/>
            <person name="Hammon N."/>
            <person name="Deshpande S."/>
            <person name="Cheng J.F."/>
            <person name="Tapia R."/>
            <person name="Han C."/>
            <person name="Goodwin L."/>
            <person name="Pitluck S."/>
            <person name="Liolios K."/>
            <person name="Ivanova N."/>
            <person name="Mavromatis K."/>
            <person name="Mikhailova N."/>
            <person name="Pati A."/>
            <person name="Chen A."/>
            <person name="Palaniappan K."/>
            <person name="Land M."/>
            <person name="Hauser L."/>
            <person name="Chang Y.J."/>
            <person name="Jeffries C.D."/>
            <person name="Brambilla E."/>
            <person name="Rohde M."/>
            <person name="Goker M."/>
            <person name="Detter J.C."/>
            <person name="Woyke T."/>
            <person name="Bristow J."/>
            <person name="Eisen J.A."/>
            <person name="Markowitz V."/>
            <person name="Hugenholtz P."/>
            <person name="Kyrpides N.C."/>
            <person name="Klenk H.P."/>
        </authorList>
    </citation>
    <scope>NUCLEOTIDE SEQUENCE [LARGE SCALE GENOMIC DNA]</scope>
    <source>
        <strain evidence="2">DSM 17365 / JCM 13257 / WB4</strain>
    </source>
</reference>